<dbReference type="Gramene" id="TVU25980">
    <property type="protein sequence ID" value="TVU25980"/>
    <property type="gene ID" value="EJB05_28504"/>
</dbReference>
<dbReference type="Gene3D" id="2.30.240.10">
    <property type="entry name" value="At5g01610-like"/>
    <property type="match status" value="1"/>
</dbReference>
<dbReference type="AlphaFoldDB" id="A0A5J9USF0"/>
<name>A0A5J9USF0_9POAL</name>
<dbReference type="OrthoDB" id="1897482at2759"/>
<organism evidence="1 2">
    <name type="scientific">Eragrostis curvula</name>
    <name type="common">weeping love grass</name>
    <dbReference type="NCBI Taxonomy" id="38414"/>
    <lineage>
        <taxon>Eukaryota</taxon>
        <taxon>Viridiplantae</taxon>
        <taxon>Streptophyta</taxon>
        <taxon>Embryophyta</taxon>
        <taxon>Tracheophyta</taxon>
        <taxon>Spermatophyta</taxon>
        <taxon>Magnoliopsida</taxon>
        <taxon>Liliopsida</taxon>
        <taxon>Poales</taxon>
        <taxon>Poaceae</taxon>
        <taxon>PACMAD clade</taxon>
        <taxon>Chloridoideae</taxon>
        <taxon>Eragrostideae</taxon>
        <taxon>Eragrostidinae</taxon>
        <taxon>Eragrostis</taxon>
    </lineage>
</organism>
<dbReference type="EMBL" id="RWGY01000013">
    <property type="protein sequence ID" value="TVU25980.1"/>
    <property type="molecule type" value="Genomic_DNA"/>
</dbReference>
<proteinExistence type="predicted"/>
<gene>
    <name evidence="1" type="ORF">EJB05_28504</name>
</gene>
<accession>A0A5J9USF0</accession>
<dbReference type="Pfam" id="PF04398">
    <property type="entry name" value="DUF538"/>
    <property type="match status" value="1"/>
</dbReference>
<reference evidence="1 2" key="1">
    <citation type="journal article" date="2019" name="Sci. Rep.">
        <title>A high-quality genome of Eragrostis curvula grass provides insights into Poaceae evolution and supports new strategies to enhance forage quality.</title>
        <authorList>
            <person name="Carballo J."/>
            <person name="Santos B.A.C.M."/>
            <person name="Zappacosta D."/>
            <person name="Garbus I."/>
            <person name="Selva J.P."/>
            <person name="Gallo C.A."/>
            <person name="Diaz A."/>
            <person name="Albertini E."/>
            <person name="Caccamo M."/>
            <person name="Echenique V."/>
        </authorList>
    </citation>
    <scope>NUCLEOTIDE SEQUENCE [LARGE SCALE GENOMIC DNA]</scope>
    <source>
        <strain evidence="2">cv. Victoria</strain>
        <tissue evidence="1">Leaf</tissue>
    </source>
</reference>
<keyword evidence="2" id="KW-1185">Reference proteome</keyword>
<evidence type="ECO:0000313" key="2">
    <source>
        <dbReference type="Proteomes" id="UP000324897"/>
    </source>
</evidence>
<dbReference type="InterPro" id="IPR036758">
    <property type="entry name" value="At5g01610-like"/>
</dbReference>
<comment type="caution">
    <text evidence="1">The sequence shown here is derived from an EMBL/GenBank/DDBJ whole genome shotgun (WGS) entry which is preliminary data.</text>
</comment>
<sequence>MRHCHWQDARAVLRIPEAAARWCCRSSASPARTRVAGRATYVEGLEAVYKCINGLARGMMWQLVVNVMARFDDRYGIVLSRQTATTANIAWRSEAVATTGVRDSLDIIFCLLNIPTLNMSNHTMSLLVAVTLLTIVKASPATALGNSTTSTAYDMLAQYDFPPGILPQGVKGYTLSPDGSFEVDLPGDCNLHAVDLKILYSSRISGNIQNRTIHSLEGVKVNVLLTWIDIDQVDRIEDQIQFHTNLESKSFPVDNFANSPQCE</sequence>
<protein>
    <submittedName>
        <fullName evidence="1">Uncharacterized protein</fullName>
    </submittedName>
</protein>
<dbReference type="SUPFAM" id="SSF141562">
    <property type="entry name" value="At5g01610-like"/>
    <property type="match status" value="1"/>
</dbReference>
<dbReference type="Proteomes" id="UP000324897">
    <property type="component" value="Chromosome 2"/>
</dbReference>
<dbReference type="PANTHER" id="PTHR31676:SF175">
    <property type="match status" value="1"/>
</dbReference>
<feature type="non-terminal residue" evidence="1">
    <location>
        <position position="1"/>
    </location>
</feature>
<evidence type="ECO:0000313" key="1">
    <source>
        <dbReference type="EMBL" id="TVU25980.1"/>
    </source>
</evidence>
<dbReference type="InterPro" id="IPR007493">
    <property type="entry name" value="DUF538"/>
</dbReference>
<dbReference type="PANTHER" id="PTHR31676">
    <property type="entry name" value="T31J12.3 PROTEIN-RELATED"/>
    <property type="match status" value="1"/>
</dbReference>